<gene>
    <name evidence="3" type="ORF">BDIGKBFL_00030</name>
</gene>
<dbReference type="AlphaFoldDB" id="A0A7G9YWT9"/>
<dbReference type="SUPFAM" id="SSF52540">
    <property type="entry name" value="P-loop containing nucleoside triphosphate hydrolases"/>
    <property type="match status" value="1"/>
</dbReference>
<evidence type="ECO:0000259" key="1">
    <source>
        <dbReference type="Pfam" id="PF13173"/>
    </source>
</evidence>
<dbReference type="InterPro" id="IPR025420">
    <property type="entry name" value="DUF4143"/>
</dbReference>
<evidence type="ECO:0008006" key="4">
    <source>
        <dbReference type="Google" id="ProtNLM"/>
    </source>
</evidence>
<dbReference type="EMBL" id="MT631511">
    <property type="protein sequence ID" value="QNO52473.1"/>
    <property type="molecule type" value="Genomic_DNA"/>
</dbReference>
<organism evidence="3">
    <name type="scientific">Candidatus Methanophagaceae archaeon ANME-1 ERB6</name>
    <dbReference type="NCBI Taxonomy" id="2759912"/>
    <lineage>
        <taxon>Archaea</taxon>
        <taxon>Methanobacteriati</taxon>
        <taxon>Methanobacteriota</taxon>
        <taxon>Stenosarchaea group</taxon>
        <taxon>Methanomicrobia</taxon>
        <taxon>Candidatus Methanophagales</taxon>
        <taxon>Candidatus Methanophagaceae</taxon>
    </lineage>
</organism>
<evidence type="ECO:0000259" key="2">
    <source>
        <dbReference type="Pfam" id="PF13635"/>
    </source>
</evidence>
<proteinExistence type="predicted"/>
<reference evidence="3" key="1">
    <citation type="submission" date="2020-06" db="EMBL/GenBank/DDBJ databases">
        <title>Unique genomic features of the anaerobic methanotrophic archaea.</title>
        <authorList>
            <person name="Chadwick G.L."/>
            <person name="Skennerton C.T."/>
            <person name="Laso-Perez R."/>
            <person name="Leu A.O."/>
            <person name="Speth D.R."/>
            <person name="Yu H."/>
            <person name="Morgan-Lang C."/>
            <person name="Hatzenpichler R."/>
            <person name="Goudeau D."/>
            <person name="Malmstrom R."/>
            <person name="Brazelton W.J."/>
            <person name="Woyke T."/>
            <person name="Hallam S.J."/>
            <person name="Tyson G.W."/>
            <person name="Wegener G."/>
            <person name="Boetius A."/>
            <person name="Orphan V."/>
        </authorList>
    </citation>
    <scope>NUCLEOTIDE SEQUENCE</scope>
</reference>
<protein>
    <recommendedName>
        <fullName evidence="4">AAA+ ATPase domain-containing protein</fullName>
    </recommendedName>
</protein>
<dbReference type="CDD" id="cd00267">
    <property type="entry name" value="ABC_ATPase"/>
    <property type="match status" value="1"/>
</dbReference>
<dbReference type="PANTHER" id="PTHR43566">
    <property type="entry name" value="CONSERVED PROTEIN"/>
    <property type="match status" value="1"/>
</dbReference>
<dbReference type="Pfam" id="PF13635">
    <property type="entry name" value="DUF4143"/>
    <property type="match status" value="1"/>
</dbReference>
<dbReference type="InterPro" id="IPR027417">
    <property type="entry name" value="P-loop_NTPase"/>
</dbReference>
<feature type="domain" description="DUF4143" evidence="2">
    <location>
        <begin position="225"/>
        <end position="377"/>
    </location>
</feature>
<sequence length="427" mass="50319">MKYFERELLEELKKWIERREILAIKGPRQSGKTTLLEMLKGVLEKKVAEENIVFLTFEDLEVREKFETAPKDFIRSFIYAGRCYFLLDEFHYVKEGGQRLKLLYDTLKDTKFVITGSSSLELKGETAAYLTGRLFSFELLPFNFYEFLNTRDKRIARIYTERNLIIKNLINEGKFSIKEDIFVDDLLKFLNEFINYGGYPEVIKSEGEDEKRIVLKNIVNTYIDKDIVNFLNITDALKFKRILIFLSSICGNILRYEEICTYSNMYYKEVVRILDILQQTYVIDLVRPYHRNLITELRKNPKVYFIDSGLRNYLINNFSDLEVRVDKGALAENFVFSRLKSVVGDKGIIHFWRTTAKAEVDFVVEFPDRLIPVEVKFGPFKKEKIPKGLFSFIRTYSPEFAVVVTKNFSGEKIVDKTRVEFIPIVYF</sequence>
<feature type="domain" description="AAA" evidence="1">
    <location>
        <begin position="19"/>
        <end position="148"/>
    </location>
</feature>
<name>A0A7G9YWT9_9EURY</name>
<dbReference type="Gene3D" id="3.40.50.300">
    <property type="entry name" value="P-loop containing nucleotide triphosphate hydrolases"/>
    <property type="match status" value="1"/>
</dbReference>
<dbReference type="Pfam" id="PF13173">
    <property type="entry name" value="AAA_14"/>
    <property type="match status" value="1"/>
</dbReference>
<accession>A0A7G9YWT9</accession>
<evidence type="ECO:0000313" key="3">
    <source>
        <dbReference type="EMBL" id="QNO52473.1"/>
    </source>
</evidence>
<dbReference type="PANTHER" id="PTHR43566:SF1">
    <property type="entry name" value="AAA+ ATPASE DOMAIN-CONTAINING PROTEIN"/>
    <property type="match status" value="1"/>
</dbReference>
<dbReference type="InterPro" id="IPR041682">
    <property type="entry name" value="AAA_14"/>
</dbReference>